<dbReference type="Gene3D" id="1.10.4100.10">
    <property type="entry name" value="2-methylcitrate dehydratase PrpD"/>
    <property type="match status" value="1"/>
</dbReference>
<gene>
    <name evidence="4" type="ORF">ACFOGP_08925</name>
</gene>
<evidence type="ECO:0000313" key="5">
    <source>
        <dbReference type="Proteomes" id="UP001595632"/>
    </source>
</evidence>
<dbReference type="PANTHER" id="PTHR16943">
    <property type="entry name" value="2-METHYLCITRATE DEHYDRATASE-RELATED"/>
    <property type="match status" value="1"/>
</dbReference>
<dbReference type="InterPro" id="IPR042188">
    <property type="entry name" value="MmgE/PrpD_sf_2"/>
</dbReference>
<accession>A0ABV7GN06</accession>
<keyword evidence="5" id="KW-1185">Reference proteome</keyword>
<protein>
    <submittedName>
        <fullName evidence="4">MmgE/PrpD family protein</fullName>
    </submittedName>
</protein>
<sequence length="448" mass="47017">MTKPDGLTARLGRFVAETSPGDIPERVRERARVSLLHNLCMARAGRGRYGSADAYARRFHAVPAEATLLSGGARVTAEAAAFANGSLFHARSQDDTHPGSTSHPGAPVMAAALAVAEAEGATGAQFLDAVILGYEALCRAGRDFDELVTKRGFRAAAVIGGFGSAAAAARLMRLDAEQTGHALAFSAHQAGGLAQVWVEGTDEFPMQLGLAAHAGLRSARLASLGMTAARSMLEGAKGFYATYAGADAAPVEALHGLGEAWQFDEVTVKAFPACAILQGPLGALQGLLDTIGLARIDRIDLSLSPYEAGYPGVDNAGPAFAGPTAAKMSAQFCLGVMALDERLRLSDLSRTTEPEIAAMAERITVHPDPAVEPRLCRVRVTLDDCRVLEVEVNEPVGRPDFDAMARFAQQLAPEMDLSEAGVSRLADEVRAIDRAPDMTGLLAACLQK</sequence>
<reference evidence="5" key="1">
    <citation type="journal article" date="2019" name="Int. J. Syst. Evol. Microbiol.">
        <title>The Global Catalogue of Microorganisms (GCM) 10K type strain sequencing project: providing services to taxonomists for standard genome sequencing and annotation.</title>
        <authorList>
            <consortium name="The Broad Institute Genomics Platform"/>
            <consortium name="The Broad Institute Genome Sequencing Center for Infectious Disease"/>
            <person name="Wu L."/>
            <person name="Ma J."/>
        </authorList>
    </citation>
    <scope>NUCLEOTIDE SEQUENCE [LARGE SCALE GENOMIC DNA]</scope>
    <source>
        <strain evidence="5">KCTC 52366</strain>
    </source>
</reference>
<feature type="domain" description="MmgE/PrpD N-terminal" evidence="2">
    <location>
        <begin position="10"/>
        <end position="246"/>
    </location>
</feature>
<dbReference type="EMBL" id="JBHRTB010000010">
    <property type="protein sequence ID" value="MFC3142830.1"/>
    <property type="molecule type" value="Genomic_DNA"/>
</dbReference>
<comment type="similarity">
    <text evidence="1">Belongs to the PrpD family.</text>
</comment>
<dbReference type="PANTHER" id="PTHR16943:SF8">
    <property type="entry name" value="2-METHYLCITRATE DEHYDRATASE"/>
    <property type="match status" value="1"/>
</dbReference>
<evidence type="ECO:0000259" key="3">
    <source>
        <dbReference type="Pfam" id="PF19305"/>
    </source>
</evidence>
<comment type="caution">
    <text evidence="4">The sequence shown here is derived from an EMBL/GenBank/DDBJ whole genome shotgun (WGS) entry which is preliminary data.</text>
</comment>
<dbReference type="InterPro" id="IPR036148">
    <property type="entry name" value="MmgE/PrpD_sf"/>
</dbReference>
<dbReference type="Proteomes" id="UP001595632">
    <property type="component" value="Unassembled WGS sequence"/>
</dbReference>
<proteinExistence type="inferred from homology"/>
<dbReference type="InterPro" id="IPR045336">
    <property type="entry name" value="MmgE_PrpD_N"/>
</dbReference>
<evidence type="ECO:0000313" key="4">
    <source>
        <dbReference type="EMBL" id="MFC3142830.1"/>
    </source>
</evidence>
<dbReference type="Pfam" id="PF03972">
    <property type="entry name" value="MmgE_PrpD_N"/>
    <property type="match status" value="1"/>
</dbReference>
<dbReference type="Gene3D" id="3.30.1330.120">
    <property type="entry name" value="2-methylcitrate dehydratase PrpD"/>
    <property type="match status" value="1"/>
</dbReference>
<dbReference type="InterPro" id="IPR045337">
    <property type="entry name" value="MmgE_PrpD_C"/>
</dbReference>
<dbReference type="Pfam" id="PF19305">
    <property type="entry name" value="MmgE_PrpD_C"/>
    <property type="match status" value="1"/>
</dbReference>
<evidence type="ECO:0000259" key="2">
    <source>
        <dbReference type="Pfam" id="PF03972"/>
    </source>
</evidence>
<evidence type="ECO:0000256" key="1">
    <source>
        <dbReference type="ARBA" id="ARBA00006174"/>
    </source>
</evidence>
<dbReference type="SUPFAM" id="SSF103378">
    <property type="entry name" value="2-methylcitrate dehydratase PrpD"/>
    <property type="match status" value="1"/>
</dbReference>
<organism evidence="4 5">
    <name type="scientific">Psychromarinibacter halotolerans</name>
    <dbReference type="NCBI Taxonomy" id="1775175"/>
    <lineage>
        <taxon>Bacteria</taxon>
        <taxon>Pseudomonadati</taxon>
        <taxon>Pseudomonadota</taxon>
        <taxon>Alphaproteobacteria</taxon>
        <taxon>Rhodobacterales</taxon>
        <taxon>Paracoccaceae</taxon>
        <taxon>Psychromarinibacter</taxon>
    </lineage>
</organism>
<name>A0ABV7GN06_9RHOB</name>
<feature type="domain" description="MmgE/PrpD C-terminal" evidence="3">
    <location>
        <begin position="271"/>
        <end position="400"/>
    </location>
</feature>
<dbReference type="RefSeq" id="WP_275632813.1">
    <property type="nucleotide sequence ID" value="NZ_JARGYD010000004.1"/>
</dbReference>
<dbReference type="InterPro" id="IPR005656">
    <property type="entry name" value="MmgE_PrpD"/>
</dbReference>
<dbReference type="InterPro" id="IPR042183">
    <property type="entry name" value="MmgE/PrpD_sf_1"/>
</dbReference>